<dbReference type="PANTHER" id="PTHR14009:SF1">
    <property type="entry name" value="MITOCHONDRIAL PROTON_CALCIUM EXCHANGER PROTEIN"/>
    <property type="match status" value="1"/>
</dbReference>
<evidence type="ECO:0000256" key="1">
    <source>
        <dbReference type="ARBA" id="ARBA00004434"/>
    </source>
</evidence>
<feature type="compositionally biased region" description="Basic and acidic residues" evidence="8">
    <location>
        <begin position="142"/>
        <end position="153"/>
    </location>
</feature>
<keyword evidence="11" id="KW-1185">Reference proteome</keyword>
<dbReference type="GO" id="GO:0030003">
    <property type="term" value="P:intracellular monoatomic cation homeostasis"/>
    <property type="evidence" value="ECO:0007669"/>
    <property type="project" value="TreeGrafter"/>
</dbReference>
<evidence type="ECO:0000256" key="8">
    <source>
        <dbReference type="SAM" id="MobiDB-lite"/>
    </source>
</evidence>
<evidence type="ECO:0000313" key="10">
    <source>
        <dbReference type="EMBL" id="GBE81380.1"/>
    </source>
</evidence>
<dbReference type="InterPro" id="IPR044202">
    <property type="entry name" value="LETM1/MDM38-like"/>
</dbReference>
<reference evidence="10 11" key="1">
    <citation type="journal article" date="2018" name="Sci. Rep.">
        <title>Genome sequence of the cauliflower mushroom Sparassis crispa (Hanabiratake) and its association with beneficial usage.</title>
        <authorList>
            <person name="Kiyama R."/>
            <person name="Furutani Y."/>
            <person name="Kawaguchi K."/>
            <person name="Nakanishi T."/>
        </authorList>
    </citation>
    <scope>NUCLEOTIDE SEQUENCE [LARGE SCALE GENOMIC DNA]</scope>
</reference>
<keyword evidence="6" id="KW-0472">Membrane</keyword>
<dbReference type="RefSeq" id="XP_027612293.1">
    <property type="nucleotide sequence ID" value="XM_027756492.1"/>
</dbReference>
<feature type="compositionally biased region" description="Polar residues" evidence="8">
    <location>
        <begin position="130"/>
        <end position="139"/>
    </location>
</feature>
<keyword evidence="2" id="KW-0812">Transmembrane</keyword>
<dbReference type="Pfam" id="PF07766">
    <property type="entry name" value="LETM1_RBD"/>
    <property type="match status" value="1"/>
</dbReference>
<evidence type="ECO:0000256" key="3">
    <source>
        <dbReference type="ARBA" id="ARBA00022792"/>
    </source>
</evidence>
<dbReference type="GO" id="GO:0043022">
    <property type="term" value="F:ribosome binding"/>
    <property type="evidence" value="ECO:0007669"/>
    <property type="project" value="InterPro"/>
</dbReference>
<evidence type="ECO:0000313" key="11">
    <source>
        <dbReference type="Proteomes" id="UP000287166"/>
    </source>
</evidence>
<dbReference type="PANTHER" id="PTHR14009">
    <property type="entry name" value="LEUCINE ZIPPER-EF-HAND CONTAINING TRANSMEMBRANE PROTEIN"/>
    <property type="match status" value="1"/>
</dbReference>
<proteinExistence type="predicted"/>
<dbReference type="GO" id="GO:0005743">
    <property type="term" value="C:mitochondrial inner membrane"/>
    <property type="evidence" value="ECO:0007669"/>
    <property type="project" value="UniProtKB-SubCell"/>
</dbReference>
<dbReference type="STRING" id="139825.A0A401GGS0"/>
<dbReference type="PROSITE" id="PS51758">
    <property type="entry name" value="LETM1_RBD"/>
    <property type="match status" value="1"/>
</dbReference>
<comment type="subcellular location">
    <subcellularLocation>
        <location evidence="1">Mitochondrion inner membrane</location>
        <topology evidence="1">Single-pass membrane protein</topology>
    </subcellularLocation>
</comment>
<gene>
    <name evidence="10" type="ORF">SCP_0311080</name>
</gene>
<dbReference type="OrthoDB" id="73691at2759"/>
<comment type="caution">
    <text evidence="10">The sequence shown here is derived from an EMBL/GenBank/DDBJ whole genome shotgun (WGS) entry which is preliminary data.</text>
</comment>
<accession>A0A401GGS0</accession>
<evidence type="ECO:0000256" key="7">
    <source>
        <dbReference type="PROSITE-ProRule" id="PRU01094"/>
    </source>
</evidence>
<dbReference type="InterPro" id="IPR033122">
    <property type="entry name" value="LETM1-like_RBD"/>
</dbReference>
<feature type="compositionally biased region" description="Polar residues" evidence="8">
    <location>
        <begin position="65"/>
        <end position="75"/>
    </location>
</feature>
<dbReference type="EMBL" id="BFAD01000003">
    <property type="protein sequence ID" value="GBE81380.1"/>
    <property type="molecule type" value="Genomic_DNA"/>
</dbReference>
<evidence type="ECO:0000256" key="4">
    <source>
        <dbReference type="ARBA" id="ARBA00022989"/>
    </source>
</evidence>
<keyword evidence="3" id="KW-0999">Mitochondrion inner membrane</keyword>
<sequence>MLSSLGRNGFVESLSAARQHRNVVLFNRRLRAGSYPLVSGSDIAHWQPSSRVDVFAGRLYTTATPPQATKSAQNDSKQHIPPVISPSRKPKIELRPGPVKVSKATHTPTEPAAASPKPASTKANPEPLSPSASPDSTSKFAKATEHDFEEASKHGILAPPPEGAGMIRRLIHQGKEFFKFYWRGLKLIESNRRRAKAIRERVKTGGRPLTRWETRFIRTNKEDLLKLIPFALIILIIEEIIPLVVLYAPFILPSTCILPSQKDRIDAKRRLKQKEYTVKDRRTFELVRQRIEADSSVPVENLLDSSALAAFNGSLALPTWGPAPLLLRRLKRHLAAIAEDDALLTREDSGRWLTEAQLRDALEERGIVTEGVPQKLWQTRLEWWLSHADTAQAAEPDAWRRRVPLVAKIGTGKF</sequence>
<protein>
    <recommendedName>
        <fullName evidence="9">Letm1 RBD domain-containing protein</fullName>
    </recommendedName>
</protein>
<keyword evidence="4" id="KW-1133">Transmembrane helix</keyword>
<evidence type="ECO:0000256" key="6">
    <source>
        <dbReference type="ARBA" id="ARBA00023136"/>
    </source>
</evidence>
<evidence type="ECO:0000256" key="5">
    <source>
        <dbReference type="ARBA" id="ARBA00023128"/>
    </source>
</evidence>
<organism evidence="10 11">
    <name type="scientific">Sparassis crispa</name>
    <dbReference type="NCBI Taxonomy" id="139825"/>
    <lineage>
        <taxon>Eukaryota</taxon>
        <taxon>Fungi</taxon>
        <taxon>Dikarya</taxon>
        <taxon>Basidiomycota</taxon>
        <taxon>Agaricomycotina</taxon>
        <taxon>Agaricomycetes</taxon>
        <taxon>Polyporales</taxon>
        <taxon>Sparassidaceae</taxon>
        <taxon>Sparassis</taxon>
    </lineage>
</organism>
<feature type="compositionally biased region" description="Low complexity" evidence="8">
    <location>
        <begin position="107"/>
        <end position="125"/>
    </location>
</feature>
<evidence type="ECO:0000259" key="9">
    <source>
        <dbReference type="PROSITE" id="PS51758"/>
    </source>
</evidence>
<dbReference type="Proteomes" id="UP000287166">
    <property type="component" value="Unassembled WGS sequence"/>
</dbReference>
<keyword evidence="5 7" id="KW-0496">Mitochondrion</keyword>
<dbReference type="GeneID" id="38778297"/>
<feature type="domain" description="Letm1 RBD" evidence="9">
    <location>
        <begin position="224"/>
        <end position="414"/>
    </location>
</feature>
<dbReference type="AlphaFoldDB" id="A0A401GGS0"/>
<dbReference type="InParanoid" id="A0A401GGS0"/>
<name>A0A401GGS0_9APHY</name>
<evidence type="ECO:0000256" key="2">
    <source>
        <dbReference type="ARBA" id="ARBA00022692"/>
    </source>
</evidence>
<feature type="region of interest" description="Disordered" evidence="8">
    <location>
        <begin position="65"/>
        <end position="160"/>
    </location>
</feature>